<evidence type="ECO:0000313" key="12">
    <source>
        <dbReference type="Proteomes" id="UP000230069"/>
    </source>
</evidence>
<evidence type="ECO:0000256" key="7">
    <source>
        <dbReference type="ARBA" id="ARBA00023316"/>
    </source>
</evidence>
<dbReference type="EMBL" id="KZ305037">
    <property type="protein sequence ID" value="PIA42468.1"/>
    <property type="molecule type" value="Genomic_DNA"/>
</dbReference>
<dbReference type="OrthoDB" id="187139at2759"/>
<evidence type="ECO:0000256" key="6">
    <source>
        <dbReference type="ARBA" id="ARBA00023295"/>
    </source>
</evidence>
<dbReference type="Proteomes" id="UP000230069">
    <property type="component" value="Unassembled WGS sequence"/>
</dbReference>
<feature type="chain" id="PRO_5013794468" description="Polygalacturonase" evidence="10">
    <location>
        <begin position="21"/>
        <end position="449"/>
    </location>
</feature>
<dbReference type="Gene3D" id="2.160.20.10">
    <property type="entry name" value="Single-stranded right-handed beta-helix, Pectin lyase-like"/>
    <property type="match status" value="1"/>
</dbReference>
<feature type="active site" evidence="8">
    <location>
        <position position="248"/>
    </location>
</feature>
<dbReference type="STRING" id="218851.A0A2G5DG16"/>
<dbReference type="Pfam" id="PF00295">
    <property type="entry name" value="Glyco_hydro_28"/>
    <property type="match status" value="2"/>
</dbReference>
<evidence type="ECO:0000256" key="3">
    <source>
        <dbReference type="ARBA" id="ARBA00022512"/>
    </source>
</evidence>
<evidence type="ECO:0000256" key="10">
    <source>
        <dbReference type="SAM" id="SignalP"/>
    </source>
</evidence>
<dbReference type="AlphaFoldDB" id="A0A2G5DG16"/>
<accession>A0A2G5DG16</accession>
<evidence type="ECO:0000256" key="1">
    <source>
        <dbReference type="ARBA" id="ARBA00004191"/>
    </source>
</evidence>
<dbReference type="PROSITE" id="PS00502">
    <property type="entry name" value="POLYGALACTURONASE"/>
    <property type="match status" value="1"/>
</dbReference>
<evidence type="ECO:0008006" key="13">
    <source>
        <dbReference type="Google" id="ProtNLM"/>
    </source>
</evidence>
<dbReference type="GO" id="GO:0071555">
    <property type="term" value="P:cell wall organization"/>
    <property type="evidence" value="ECO:0007669"/>
    <property type="project" value="UniProtKB-KW"/>
</dbReference>
<name>A0A2G5DG16_AQUCA</name>
<dbReference type="InParanoid" id="A0A2G5DG16"/>
<dbReference type="InterPro" id="IPR011050">
    <property type="entry name" value="Pectin_lyase_fold/virulence"/>
</dbReference>
<keyword evidence="3" id="KW-0134">Cell wall</keyword>
<gene>
    <name evidence="11" type="ORF">AQUCO_02000129v1</name>
</gene>
<proteinExistence type="inferred from homology"/>
<keyword evidence="12" id="KW-1185">Reference proteome</keyword>
<dbReference type="PANTHER" id="PTHR31375">
    <property type="match status" value="1"/>
</dbReference>
<reference evidence="11 12" key="1">
    <citation type="submission" date="2017-09" db="EMBL/GenBank/DDBJ databases">
        <title>WGS assembly of Aquilegia coerulea Goldsmith.</title>
        <authorList>
            <person name="Hodges S."/>
            <person name="Kramer E."/>
            <person name="Nordborg M."/>
            <person name="Tomkins J."/>
            <person name="Borevitz J."/>
            <person name="Derieg N."/>
            <person name="Yan J."/>
            <person name="Mihaltcheva S."/>
            <person name="Hayes R.D."/>
            <person name="Rokhsar D."/>
        </authorList>
    </citation>
    <scope>NUCLEOTIDE SEQUENCE [LARGE SCALE GENOMIC DNA]</scope>
    <source>
        <strain evidence="12">cv. Goldsmith</strain>
    </source>
</reference>
<feature type="signal peptide" evidence="10">
    <location>
        <begin position="1"/>
        <end position="20"/>
    </location>
</feature>
<dbReference type="SMART" id="SM00710">
    <property type="entry name" value="PbH1"/>
    <property type="match status" value="5"/>
</dbReference>
<dbReference type="GO" id="GO:0005975">
    <property type="term" value="P:carbohydrate metabolic process"/>
    <property type="evidence" value="ECO:0007669"/>
    <property type="project" value="InterPro"/>
</dbReference>
<comment type="similarity">
    <text evidence="2 9">Belongs to the glycosyl hydrolase 28 family.</text>
</comment>
<evidence type="ECO:0000313" key="11">
    <source>
        <dbReference type="EMBL" id="PIA42468.1"/>
    </source>
</evidence>
<keyword evidence="10" id="KW-0732">Signal</keyword>
<dbReference type="SUPFAM" id="SSF51126">
    <property type="entry name" value="Pectin lyase-like"/>
    <property type="match status" value="1"/>
</dbReference>
<organism evidence="11 12">
    <name type="scientific">Aquilegia coerulea</name>
    <name type="common">Rocky mountain columbine</name>
    <dbReference type="NCBI Taxonomy" id="218851"/>
    <lineage>
        <taxon>Eukaryota</taxon>
        <taxon>Viridiplantae</taxon>
        <taxon>Streptophyta</taxon>
        <taxon>Embryophyta</taxon>
        <taxon>Tracheophyta</taxon>
        <taxon>Spermatophyta</taxon>
        <taxon>Magnoliopsida</taxon>
        <taxon>Ranunculales</taxon>
        <taxon>Ranunculaceae</taxon>
        <taxon>Thalictroideae</taxon>
        <taxon>Aquilegia</taxon>
    </lineage>
</organism>
<dbReference type="InterPro" id="IPR012334">
    <property type="entry name" value="Pectin_lyas_fold"/>
</dbReference>
<keyword evidence="4" id="KW-0964">Secreted</keyword>
<evidence type="ECO:0000256" key="9">
    <source>
        <dbReference type="RuleBase" id="RU361169"/>
    </source>
</evidence>
<dbReference type="InterPro" id="IPR006626">
    <property type="entry name" value="PbH1"/>
</dbReference>
<evidence type="ECO:0000256" key="5">
    <source>
        <dbReference type="ARBA" id="ARBA00022801"/>
    </source>
</evidence>
<comment type="subcellular location">
    <subcellularLocation>
        <location evidence="1">Secreted</location>
        <location evidence="1">Cell wall</location>
    </subcellularLocation>
</comment>
<sequence length="449" mass="49398">MGLLAIIFVILSCLMVLALSDKTRDINVVDYGAVGDGYTENSQAFLKAWDVTCSLVFAESANIIVPEGMTFVVNPVLFEGPCKPKEINFKIFGTIMSPKPAAWKGIDSTQWLAFRRVSSLTVDGYGTINGQGSSWWSLSCKNNHREACITSAPAAIKFISCSNTYLRNLQFVDSAQTHIVIKQSEWFHVTNLRIKAPETSPNTDGIHIEDSKHVYIDHSAIGSGDDCISIGDQTSDIRITNILCGPGHGISVGSLGKGGSNVQVKNIHVSHVNFYQTTNGVRIKTWKGATGYARDITFEYLNFTNVQNPIIIDQYYCNKLYPGDCKAVVSHEFFNFLLHCQLNYITKLMQQINVTFTFGCILKAKSNSGVQLSDVTYKNAIGTSITEVAIRLNCSKSVPCTGILLDSIQLKPALHSHRNEDDQLISSCTNAHGRTKGVIKPNIPCLLRK</sequence>
<protein>
    <recommendedName>
        <fullName evidence="13">Polygalacturonase</fullName>
    </recommendedName>
</protein>
<keyword evidence="6 9" id="KW-0326">Glycosidase</keyword>
<dbReference type="InterPro" id="IPR000743">
    <property type="entry name" value="Glyco_hydro_28"/>
</dbReference>
<keyword evidence="7" id="KW-0961">Cell wall biogenesis/degradation</keyword>
<evidence type="ECO:0000256" key="2">
    <source>
        <dbReference type="ARBA" id="ARBA00008834"/>
    </source>
</evidence>
<evidence type="ECO:0000256" key="4">
    <source>
        <dbReference type="ARBA" id="ARBA00022525"/>
    </source>
</evidence>
<evidence type="ECO:0000256" key="8">
    <source>
        <dbReference type="PROSITE-ProRule" id="PRU10052"/>
    </source>
</evidence>
<keyword evidence="5 9" id="KW-0378">Hydrolase</keyword>
<dbReference type="GO" id="GO:0004650">
    <property type="term" value="F:polygalacturonase activity"/>
    <property type="evidence" value="ECO:0007669"/>
    <property type="project" value="InterPro"/>
</dbReference>